<evidence type="ECO:0000313" key="1">
    <source>
        <dbReference type="EMBL" id="OJI82833.1"/>
    </source>
</evidence>
<dbReference type="Proteomes" id="UP000184304">
    <property type="component" value="Unassembled WGS sequence"/>
</dbReference>
<accession>A0A1L9N0K6</accession>
<keyword evidence="2" id="KW-1185">Reference proteome</keyword>
<evidence type="ECO:0000313" key="2">
    <source>
        <dbReference type="Proteomes" id="UP000184304"/>
    </source>
</evidence>
<sequence length="262" mass="29809">MKTTRELFLREQSLANLRFLFGKDVDVLTCKLTPGVNVIAIAYKWDSYDRRVKVMQGSGVGEEPALRRLLDLSSKCVRDYLGDQAIYKDLATCHIRLPRFVEPANDNGHTVLLEDTVVTHDEQVLRDARTIEDDKNIDEAGSQRNMLTPQTSELCHEEQQEYSLLVHVKHPFNQSMGAFRTIRHPSREGLLKVIHQVLSGYGLSNPIWPMQSLFIKKGGNEYDILGYAHDYMGDLFDEILSSEKLIKVVCIYAAESISPILQ</sequence>
<organism evidence="1 2">
    <name type="scientific">Aspergillus tubingensis (strain CBS 134.48)</name>
    <dbReference type="NCBI Taxonomy" id="767770"/>
    <lineage>
        <taxon>Eukaryota</taxon>
        <taxon>Fungi</taxon>
        <taxon>Dikarya</taxon>
        <taxon>Ascomycota</taxon>
        <taxon>Pezizomycotina</taxon>
        <taxon>Eurotiomycetes</taxon>
        <taxon>Eurotiomycetidae</taxon>
        <taxon>Eurotiales</taxon>
        <taxon>Aspergillaceae</taxon>
        <taxon>Aspergillus</taxon>
        <taxon>Aspergillus subgen. Circumdati</taxon>
    </lineage>
</organism>
<proteinExistence type="predicted"/>
<gene>
    <name evidence="1" type="ORF">ASPTUDRAFT_123225</name>
</gene>
<name>A0A1L9N0K6_ASPTC</name>
<dbReference type="OMA" id="IAIAYKW"/>
<reference evidence="2" key="1">
    <citation type="journal article" date="2017" name="Genome Biol.">
        <title>Comparative genomics reveals high biological diversity and specific adaptations in the industrially and medically important fungal genus Aspergillus.</title>
        <authorList>
            <person name="de Vries R.P."/>
            <person name="Riley R."/>
            <person name="Wiebenga A."/>
            <person name="Aguilar-Osorio G."/>
            <person name="Amillis S."/>
            <person name="Uchima C.A."/>
            <person name="Anderluh G."/>
            <person name="Asadollahi M."/>
            <person name="Askin M."/>
            <person name="Barry K."/>
            <person name="Battaglia E."/>
            <person name="Bayram O."/>
            <person name="Benocci T."/>
            <person name="Braus-Stromeyer S.A."/>
            <person name="Caldana C."/>
            <person name="Canovas D."/>
            <person name="Cerqueira G.C."/>
            <person name="Chen F."/>
            <person name="Chen W."/>
            <person name="Choi C."/>
            <person name="Clum A."/>
            <person name="Dos Santos R.A."/>
            <person name="Damasio A.R."/>
            <person name="Diallinas G."/>
            <person name="Emri T."/>
            <person name="Fekete E."/>
            <person name="Flipphi M."/>
            <person name="Freyberg S."/>
            <person name="Gallo A."/>
            <person name="Gournas C."/>
            <person name="Habgood R."/>
            <person name="Hainaut M."/>
            <person name="Harispe M.L."/>
            <person name="Henrissat B."/>
            <person name="Hilden K.S."/>
            <person name="Hope R."/>
            <person name="Hossain A."/>
            <person name="Karabika E."/>
            <person name="Karaffa L."/>
            <person name="Karanyi Z."/>
            <person name="Krasevec N."/>
            <person name="Kuo A."/>
            <person name="Kusch H."/>
            <person name="LaButti K."/>
            <person name="Lagendijk E.L."/>
            <person name="Lapidus A."/>
            <person name="Levasseur A."/>
            <person name="Lindquist E."/>
            <person name="Lipzen A."/>
            <person name="Logrieco A.F."/>
            <person name="MacCabe A."/>
            <person name="Maekelae M.R."/>
            <person name="Malavazi I."/>
            <person name="Melin P."/>
            <person name="Meyer V."/>
            <person name="Mielnichuk N."/>
            <person name="Miskei M."/>
            <person name="Molnar A.P."/>
            <person name="Mule G."/>
            <person name="Ngan C.Y."/>
            <person name="Orejas M."/>
            <person name="Orosz E."/>
            <person name="Ouedraogo J.P."/>
            <person name="Overkamp K.M."/>
            <person name="Park H.-S."/>
            <person name="Perrone G."/>
            <person name="Piumi F."/>
            <person name="Punt P.J."/>
            <person name="Ram A.F."/>
            <person name="Ramon A."/>
            <person name="Rauscher S."/>
            <person name="Record E."/>
            <person name="Riano-Pachon D.M."/>
            <person name="Robert V."/>
            <person name="Roehrig J."/>
            <person name="Ruller R."/>
            <person name="Salamov A."/>
            <person name="Salih N.S."/>
            <person name="Samson R.A."/>
            <person name="Sandor E."/>
            <person name="Sanguinetti M."/>
            <person name="Schuetze T."/>
            <person name="Sepcic K."/>
            <person name="Shelest E."/>
            <person name="Sherlock G."/>
            <person name="Sophianopoulou V."/>
            <person name="Squina F.M."/>
            <person name="Sun H."/>
            <person name="Susca A."/>
            <person name="Todd R.B."/>
            <person name="Tsang A."/>
            <person name="Unkles S.E."/>
            <person name="van de Wiele N."/>
            <person name="van Rossen-Uffink D."/>
            <person name="Oliveira J.V."/>
            <person name="Vesth T.C."/>
            <person name="Visser J."/>
            <person name="Yu J.-H."/>
            <person name="Zhou M."/>
            <person name="Andersen M.R."/>
            <person name="Archer D.B."/>
            <person name="Baker S.E."/>
            <person name="Benoit I."/>
            <person name="Brakhage A.A."/>
            <person name="Braus G.H."/>
            <person name="Fischer R."/>
            <person name="Frisvad J.C."/>
            <person name="Goldman G.H."/>
            <person name="Houbraken J."/>
            <person name="Oakley B."/>
            <person name="Pocsi I."/>
            <person name="Scazzocchio C."/>
            <person name="Seiboth B."/>
            <person name="vanKuyk P.A."/>
            <person name="Wortman J."/>
            <person name="Dyer P.S."/>
            <person name="Grigoriev I.V."/>
        </authorList>
    </citation>
    <scope>NUCLEOTIDE SEQUENCE [LARGE SCALE GENOMIC DNA]</scope>
    <source>
        <strain evidence="2">CBS 134.48</strain>
    </source>
</reference>
<dbReference type="VEuPathDB" id="FungiDB:ASPTUDRAFT_123225"/>
<dbReference type="AlphaFoldDB" id="A0A1L9N0K6"/>
<dbReference type="OrthoDB" id="4367202at2759"/>
<protein>
    <submittedName>
        <fullName evidence="1">Uncharacterized protein</fullName>
    </submittedName>
</protein>
<dbReference type="EMBL" id="KV878204">
    <property type="protein sequence ID" value="OJI82833.1"/>
    <property type="molecule type" value="Genomic_DNA"/>
</dbReference>